<gene>
    <name evidence="3" type="ORF">HV819_05335</name>
</gene>
<reference evidence="3 4" key="1">
    <citation type="submission" date="2020-06" db="EMBL/GenBank/DDBJ databases">
        <title>Anaerococcus sp. nov., isolated form swine feces.</title>
        <authorList>
            <person name="Yu S."/>
        </authorList>
    </citation>
    <scope>NUCLEOTIDE SEQUENCE [LARGE SCALE GENOMIC DNA]</scope>
    <source>
        <strain evidence="3 4">AGMB00486</strain>
    </source>
</reference>
<dbReference type="Gene3D" id="3.40.140.10">
    <property type="entry name" value="Cytidine Deaminase, domain 2"/>
    <property type="match status" value="1"/>
</dbReference>
<keyword evidence="4" id="KW-1185">Reference proteome</keyword>
<proteinExistence type="predicted"/>
<organism evidence="3 4">
    <name type="scientific">Anaerococcus faecalis</name>
    <dbReference type="NCBI Taxonomy" id="2742993"/>
    <lineage>
        <taxon>Bacteria</taxon>
        <taxon>Bacillati</taxon>
        <taxon>Bacillota</taxon>
        <taxon>Tissierellia</taxon>
        <taxon>Tissierellales</taxon>
        <taxon>Peptoniphilaceae</taxon>
        <taxon>Anaerococcus</taxon>
    </lineage>
</organism>
<evidence type="ECO:0000313" key="3">
    <source>
        <dbReference type="EMBL" id="NVF11409.1"/>
    </source>
</evidence>
<dbReference type="PANTHER" id="PTHR30592">
    <property type="entry name" value="FORMATE DEHYDROGENASE"/>
    <property type="match status" value="1"/>
</dbReference>
<accession>A0ABX2N9S1</accession>
<dbReference type="Gene3D" id="3.10.20.10">
    <property type="match status" value="1"/>
</dbReference>
<dbReference type="SUPFAM" id="SSF53927">
    <property type="entry name" value="Cytidine deaminase-like"/>
    <property type="match status" value="1"/>
</dbReference>
<evidence type="ECO:0000256" key="2">
    <source>
        <dbReference type="ARBA" id="ARBA00023150"/>
    </source>
</evidence>
<evidence type="ECO:0000313" key="4">
    <source>
        <dbReference type="Proteomes" id="UP000540919"/>
    </source>
</evidence>
<dbReference type="RefSeq" id="WP_176269676.1">
    <property type="nucleotide sequence ID" value="NZ_JABVBA010000004.1"/>
</dbReference>
<dbReference type="PIRSF" id="PIRSF015626">
    <property type="entry name" value="FdhD"/>
    <property type="match status" value="1"/>
</dbReference>
<dbReference type="InterPro" id="IPR016193">
    <property type="entry name" value="Cytidine_deaminase-like"/>
</dbReference>
<dbReference type="PANTHER" id="PTHR30592:SF1">
    <property type="entry name" value="SULFUR CARRIER PROTEIN FDHD"/>
    <property type="match status" value="1"/>
</dbReference>
<sequence length="234" mass="27033">MEKDLIRNFKIEKINKDKSFFMIDEVIVEKDLNIHIKDEIIARLLISPKDIENLTIGYLYNLGYISSIDDINCIRIEDKDSYVILNTQLSKEIVYNTKILRIKKNDLFKLSEIFQNKSEIFKRTGGAHSVGLIKDCKIVKFVEDVSRSNAVDKLIGHILKEKIDISDKFIFTSCRVNEQIIEKIEKIGFSLIVSQSSPTSRAVEIARSKDINLIGFARGERFNIYNKNKNLIVE</sequence>
<keyword evidence="1" id="KW-0963">Cytoplasm</keyword>
<dbReference type="Pfam" id="PF02634">
    <property type="entry name" value="FdhD-NarQ"/>
    <property type="match status" value="2"/>
</dbReference>
<comment type="caution">
    <text evidence="3">The sequence shown here is derived from an EMBL/GenBank/DDBJ whole genome shotgun (WGS) entry which is preliminary data.</text>
</comment>
<evidence type="ECO:0000256" key="1">
    <source>
        <dbReference type="ARBA" id="ARBA00022490"/>
    </source>
</evidence>
<keyword evidence="2" id="KW-0501">Molybdenum cofactor biosynthesis</keyword>
<dbReference type="EMBL" id="JABVBA010000004">
    <property type="protein sequence ID" value="NVF11409.1"/>
    <property type="molecule type" value="Genomic_DNA"/>
</dbReference>
<name>A0ABX2N9S1_9FIRM</name>
<dbReference type="Proteomes" id="UP000540919">
    <property type="component" value="Unassembled WGS sequence"/>
</dbReference>
<protein>
    <submittedName>
        <fullName evidence="3">Formate dehydrogenase accessory sulfurtransferase FdhD</fullName>
    </submittedName>
</protein>
<dbReference type="InterPro" id="IPR003786">
    <property type="entry name" value="FdhD"/>
</dbReference>